<feature type="region of interest" description="Disordered" evidence="1">
    <location>
        <begin position="32"/>
        <end position="53"/>
    </location>
</feature>
<evidence type="ECO:0000256" key="1">
    <source>
        <dbReference type="SAM" id="MobiDB-lite"/>
    </source>
</evidence>
<gene>
    <name evidence="2" type="ORF">Leucomu_12990</name>
</gene>
<organism evidence="2 3">
    <name type="scientific">Leucobacter muris</name>
    <dbReference type="NCBI Taxonomy" id="1935379"/>
    <lineage>
        <taxon>Bacteria</taxon>
        <taxon>Bacillati</taxon>
        <taxon>Actinomycetota</taxon>
        <taxon>Actinomycetes</taxon>
        <taxon>Micrococcales</taxon>
        <taxon>Microbacteriaceae</taxon>
        <taxon>Leucobacter</taxon>
    </lineage>
</organism>
<protein>
    <submittedName>
        <fullName evidence="2">RusA family crossover junction endodeoxyribonuclease</fullName>
    </submittedName>
</protein>
<evidence type="ECO:0000313" key="2">
    <source>
        <dbReference type="EMBL" id="QAB18702.1"/>
    </source>
</evidence>
<proteinExistence type="predicted"/>
<dbReference type="Gene3D" id="3.30.1330.70">
    <property type="entry name" value="Holliday junction resolvase RusA"/>
    <property type="match status" value="1"/>
</dbReference>
<dbReference type="InterPro" id="IPR036614">
    <property type="entry name" value="RusA-like_sf"/>
</dbReference>
<accession>A0ABX5QHY6</accession>
<reference evidence="2 3" key="1">
    <citation type="submission" date="2019-01" db="EMBL/GenBank/DDBJ databases">
        <title>Leucobacter muris sp. nov. isolated from the nose of a laboratory mouse.</title>
        <authorList>
            <person name="Benga L."/>
            <person name="Sproeer C."/>
            <person name="Schumann P."/>
            <person name="Verbarg S."/>
            <person name="Bunk B."/>
            <person name="Engelhardt E."/>
            <person name="Benten P.M."/>
            <person name="Sager M."/>
        </authorList>
    </citation>
    <scope>NUCLEOTIDE SEQUENCE [LARGE SCALE GENOMIC DNA]</scope>
    <source>
        <strain evidence="2 3">DSM 101948</strain>
    </source>
</reference>
<dbReference type="Proteomes" id="UP000285768">
    <property type="component" value="Chromosome"/>
</dbReference>
<name>A0ABX5QHY6_9MICO</name>
<sequence>MVGVARPPLAPDRPGSEAVTWVPRFALRIGGEPLPKERPRATKSGRSFTPKRTREAEARVLAAFRAAYPGAEPLTGRLLVEARFYRATRRGVDADNLGKLATDALNGAAYADDEQIEDLRIKRFYGAGDDARTEIRIFEASAS</sequence>
<dbReference type="InterPro" id="IPR008822">
    <property type="entry name" value="Endonuclease_RusA-like"/>
</dbReference>
<evidence type="ECO:0000313" key="3">
    <source>
        <dbReference type="Proteomes" id="UP000285768"/>
    </source>
</evidence>
<dbReference type="SUPFAM" id="SSF103084">
    <property type="entry name" value="Holliday junction resolvase RusA"/>
    <property type="match status" value="1"/>
</dbReference>
<dbReference type="EMBL" id="CP035037">
    <property type="protein sequence ID" value="QAB18702.1"/>
    <property type="molecule type" value="Genomic_DNA"/>
</dbReference>
<keyword evidence="3" id="KW-1185">Reference proteome</keyword>
<dbReference type="Pfam" id="PF05866">
    <property type="entry name" value="RusA"/>
    <property type="match status" value="1"/>
</dbReference>